<dbReference type="PIRSF" id="PIRSF030850">
    <property type="entry name" value="UCP030850"/>
    <property type="match status" value="1"/>
</dbReference>
<dbReference type="EMBL" id="JAFFZM010000037">
    <property type="protein sequence ID" value="MBO8203257.1"/>
    <property type="molecule type" value="Genomic_DNA"/>
</dbReference>
<dbReference type="GeneID" id="96263634"/>
<keyword evidence="3" id="KW-0378">Hydrolase</keyword>
<protein>
    <submittedName>
        <fullName evidence="3">HNH endonuclease</fullName>
    </submittedName>
</protein>
<sequence>MEEDWVARVGALRQWTSGDERAPHKPLLLLYALGRFQAAPQSELRYTEVEKDLAHLLREYGPPRRTSPSYPFHHLVSDGVWEVRTDSGPGSPGSAVRELRASGAAGRLAPPLRRALSADPALLPALAHTLLDLHFPPSLHADIAADAGLDLETADMARVPVRRLVRDPGNAARLRARVLEAYGNRCAFCGFDGALGGRPVGLEAAHVRWWAFKGPDHLSNALCLCSLHHKLFDKGVLGLDPALRITVSRRFTGAGAAARSQVRELAGRPVAGPDDDAAAPVAESYARWHSTQVFRG</sequence>
<evidence type="ECO:0000259" key="2">
    <source>
        <dbReference type="Pfam" id="PF26340"/>
    </source>
</evidence>
<organism evidence="3 4">
    <name type="scientific">Streptomyces smyrnaeus</name>
    <dbReference type="NCBI Taxonomy" id="1387713"/>
    <lineage>
        <taxon>Bacteria</taxon>
        <taxon>Bacillati</taxon>
        <taxon>Actinomycetota</taxon>
        <taxon>Actinomycetes</taxon>
        <taxon>Kitasatosporales</taxon>
        <taxon>Streptomycetaceae</taxon>
        <taxon>Streptomyces</taxon>
    </lineage>
</organism>
<keyword evidence="4" id="KW-1185">Reference proteome</keyword>
<dbReference type="Proteomes" id="UP000721954">
    <property type="component" value="Unassembled WGS sequence"/>
</dbReference>
<keyword evidence="3" id="KW-0255">Endonuclease</keyword>
<accession>A0ABS3Y7Y6</accession>
<reference evidence="3 4" key="1">
    <citation type="submission" date="2021-02" db="EMBL/GenBank/DDBJ databases">
        <title>Streptomyces spirodelae sp. nov., isolated from duckweed.</title>
        <authorList>
            <person name="Saimee Y."/>
            <person name="Duangmal K."/>
        </authorList>
    </citation>
    <scope>NUCLEOTIDE SEQUENCE [LARGE SCALE GENOMIC DNA]</scope>
    <source>
        <strain evidence="3 4">DSM 42105</strain>
    </source>
</reference>
<feature type="domain" description="HNH nuclease" evidence="1">
    <location>
        <begin position="186"/>
        <end position="239"/>
    </location>
</feature>
<dbReference type="NCBIfam" id="NF045808">
    <property type="entry name" value="PT-DNA_restrict"/>
    <property type="match status" value="1"/>
</dbReference>
<dbReference type="Gene3D" id="1.10.30.50">
    <property type="match status" value="1"/>
</dbReference>
<dbReference type="Pfam" id="PF26340">
    <property type="entry name" value="DNA-SBD_ScoMcrA"/>
    <property type="match status" value="1"/>
</dbReference>
<dbReference type="GO" id="GO:0004519">
    <property type="term" value="F:endonuclease activity"/>
    <property type="evidence" value="ECO:0007669"/>
    <property type="project" value="UniProtKB-KW"/>
</dbReference>
<proteinExistence type="predicted"/>
<evidence type="ECO:0000259" key="1">
    <source>
        <dbReference type="Pfam" id="PF13391"/>
    </source>
</evidence>
<name>A0ABS3Y7Y6_9ACTN</name>
<dbReference type="RefSeq" id="WP_209214866.1">
    <property type="nucleotide sequence ID" value="NZ_JAFFZM010000037.1"/>
</dbReference>
<comment type="caution">
    <text evidence="3">The sequence shown here is derived from an EMBL/GenBank/DDBJ whole genome shotgun (WGS) entry which is preliminary data.</text>
</comment>
<evidence type="ECO:0000313" key="4">
    <source>
        <dbReference type="Proteomes" id="UP000721954"/>
    </source>
</evidence>
<dbReference type="Pfam" id="PF13391">
    <property type="entry name" value="HNH_2"/>
    <property type="match status" value="1"/>
</dbReference>
<dbReference type="InterPro" id="IPR058813">
    <property type="entry name" value="DNA-SBD_ScoMcrA"/>
</dbReference>
<feature type="domain" description="ScoMcrA-like DNA sulfur-binding" evidence="2">
    <location>
        <begin position="4"/>
        <end position="150"/>
    </location>
</feature>
<dbReference type="InterPro" id="IPR011396">
    <property type="entry name" value="PT_DNA_restrict"/>
</dbReference>
<dbReference type="CDD" id="cd00085">
    <property type="entry name" value="HNHc"/>
    <property type="match status" value="1"/>
</dbReference>
<gene>
    <name evidence="3" type="ORF">JW613_33995</name>
</gene>
<dbReference type="InterPro" id="IPR003615">
    <property type="entry name" value="HNH_nuc"/>
</dbReference>
<evidence type="ECO:0000313" key="3">
    <source>
        <dbReference type="EMBL" id="MBO8203257.1"/>
    </source>
</evidence>
<keyword evidence="3" id="KW-0540">Nuclease</keyword>